<feature type="compositionally biased region" description="Basic residues" evidence="2">
    <location>
        <begin position="494"/>
        <end position="508"/>
    </location>
</feature>
<dbReference type="PROSITE" id="PS50096">
    <property type="entry name" value="IQ"/>
    <property type="match status" value="4"/>
</dbReference>
<reference evidence="3" key="1">
    <citation type="submission" date="2020-06" db="EMBL/GenBank/DDBJ databases">
        <authorList>
            <consortium name="Plant Systems Biology data submission"/>
        </authorList>
    </citation>
    <scope>NUCLEOTIDE SEQUENCE</scope>
    <source>
        <strain evidence="3">D6</strain>
    </source>
</reference>
<dbReference type="Gene3D" id="1.20.5.190">
    <property type="match status" value="1"/>
</dbReference>
<dbReference type="AlphaFoldDB" id="A0A9N8DZJ8"/>
<evidence type="ECO:0000313" key="4">
    <source>
        <dbReference type="Proteomes" id="UP001153069"/>
    </source>
</evidence>
<accession>A0A9N8DZJ8</accession>
<evidence type="ECO:0000256" key="1">
    <source>
        <dbReference type="SAM" id="Coils"/>
    </source>
</evidence>
<gene>
    <name evidence="3" type="ORF">SEMRO_402_G135450.2</name>
</gene>
<sequence length="1160" mass="130994">MNDKSNKRASLLGRKFKSLRGLVSNTKDKKDTTATSKDDNAATTTTAATASAPLTDLPSSSTPKSKKKIRTRSGSKRNLSIDDMDIEAPKQKALPPKKQPSQRQLTSKNTSKSAPLSPTPPKKETKEAPSLDMNTAAGMRQRLQEIEAMIARGKEEMGLLQGAEAVKIQAVARGFLVRTRRLHNNHKKMTSPKTNKKTTTTTTATTAAAAKKKRAKRVRQTSSGPSSAKDTTTKKQQQQEAKAKEQLEAEIAEIDRQIEEAKQGKDKAQAAVKVQAIVRGILVRQRTQSAVKRTKKVVGKPKKAVEKTNSKDAADDKPRNNNTKAAAPPNNNKRISKTNSKTTTTNNNKANRGKRGMKSTKDPSVKDPSMKEDQSMIDASMPDQSMPFHELELPTTTASKNTINKESGNQSSGLGVAGSFRSTSVSYLSKLTDEDDEEDEYDGLELGSITSNEDEDEDDNDLLLANSSVMATARPSRTLSADVLHFGAHDNNHNKKATKKKKRYKSPKRQQSEEDASVLAVSPRRSVGGDLDSEEDDDDDDSGASYAYKKKTKKSNKKNQTQNDDLSVSVMAVAEVSDSEEDADSDYEDEQSDDDHSDLSDTVMAVAQESDEESDEEDDDDEDDDDEGSVTREDDMSITTCETDLPRETNRRDRQRRRRRRQEYDDSDDDENFVEAEDVSVLSTASNKRHKKHHDHHHHQQQQQKQSRHRSNSQQNQQTQQKKTALMTQPYANNLLGPAYASDDEDSSEEEKSYQDRKRRQRRSRRSLNNGKNKDPSEEELERKLAEVNRLIEESRKELEQLKAEEATKIQAFFRMYQDRRAMDSSGRTTGLPKMRQALSRTGTKPMSAAAVIIQSLVRGVQARGTLVEKQRKSRKRNRRKRRNRRGDNQQKKEEEEEEQPQETAEEEAKRKKRQEEEEEQRRKAALEAQKASKMQSLVRGFLVRSRDLLSPERLAAIRIQRLVRCALRVVHLREKLVTIAEGKKTQLEEVAEGKKSKMGQFKPGQFDNMDTRVKMVNFLKKQIEKENENADKLVAKIKAVKESNAKLITESSSNVCNVTRLELDVQGQEERRGTLTKLNQQWIDGISDYQSRVDKVNRDIRMQVYQREVTKKYCDRIVETVETRYTSKKLLKTIKFLADHSDVALGESSRRVDAADQAR</sequence>
<dbReference type="Proteomes" id="UP001153069">
    <property type="component" value="Unassembled WGS sequence"/>
</dbReference>
<feature type="compositionally biased region" description="Acidic residues" evidence="2">
    <location>
        <begin position="609"/>
        <end position="628"/>
    </location>
</feature>
<dbReference type="Pfam" id="PF00612">
    <property type="entry name" value="IQ"/>
    <property type="match status" value="5"/>
</dbReference>
<feature type="compositionally biased region" description="Basic and acidic residues" evidence="2">
    <location>
        <begin position="26"/>
        <end position="40"/>
    </location>
</feature>
<feature type="compositionally biased region" description="Basic residues" evidence="2">
    <location>
        <begin position="64"/>
        <end position="75"/>
    </location>
</feature>
<feature type="compositionally biased region" description="Basic and acidic residues" evidence="2">
    <location>
        <begin position="907"/>
        <end position="926"/>
    </location>
</feature>
<feature type="compositionally biased region" description="Acidic residues" evidence="2">
    <location>
        <begin position="531"/>
        <end position="542"/>
    </location>
</feature>
<feature type="region of interest" description="Disordered" evidence="2">
    <location>
        <begin position="400"/>
        <end position="782"/>
    </location>
</feature>
<feature type="compositionally biased region" description="Basic and acidic residues" evidence="2">
    <location>
        <begin position="772"/>
        <end position="782"/>
    </location>
</feature>
<feature type="compositionally biased region" description="Low complexity" evidence="2">
    <location>
        <begin position="712"/>
        <end position="723"/>
    </location>
</feature>
<feature type="coiled-coil region" evidence="1">
    <location>
        <begin position="1017"/>
        <end position="1044"/>
    </location>
</feature>
<feature type="compositionally biased region" description="Basic residues" evidence="2">
    <location>
        <begin position="181"/>
        <end position="196"/>
    </location>
</feature>
<feature type="compositionally biased region" description="Basic residues" evidence="2">
    <location>
        <begin position="548"/>
        <end position="557"/>
    </location>
</feature>
<feature type="compositionally biased region" description="Basic and acidic residues" evidence="2">
    <location>
        <begin position="303"/>
        <end position="319"/>
    </location>
</feature>
<evidence type="ECO:0000313" key="3">
    <source>
        <dbReference type="EMBL" id="CAB9509716.1"/>
    </source>
</evidence>
<comment type="caution">
    <text evidence="3">The sequence shown here is derived from an EMBL/GenBank/DDBJ whole genome shotgun (WGS) entry which is preliminary data.</text>
</comment>
<protein>
    <submittedName>
        <fullName evidence="3">Uncharacterized protein</fullName>
    </submittedName>
</protein>
<feature type="compositionally biased region" description="Acidic residues" evidence="2">
    <location>
        <begin position="433"/>
        <end position="443"/>
    </location>
</feature>
<feature type="compositionally biased region" description="Low complexity" evidence="2">
    <location>
        <begin position="320"/>
        <end position="350"/>
    </location>
</feature>
<feature type="compositionally biased region" description="Acidic residues" evidence="2">
    <location>
        <begin position="665"/>
        <end position="678"/>
    </location>
</feature>
<keyword evidence="4" id="KW-1185">Reference proteome</keyword>
<feature type="compositionally biased region" description="Basic residues" evidence="2">
    <location>
        <begin position="687"/>
        <end position="711"/>
    </location>
</feature>
<feature type="compositionally biased region" description="Low complexity" evidence="2">
    <location>
        <begin position="41"/>
        <end position="63"/>
    </location>
</feature>
<feature type="region of interest" description="Disordered" evidence="2">
    <location>
        <begin position="286"/>
        <end position="372"/>
    </location>
</feature>
<feature type="compositionally biased region" description="Acidic residues" evidence="2">
    <location>
        <begin position="452"/>
        <end position="461"/>
    </location>
</feature>
<dbReference type="EMBL" id="CAICTM010000401">
    <property type="protein sequence ID" value="CAB9509716.1"/>
    <property type="molecule type" value="Genomic_DNA"/>
</dbReference>
<keyword evidence="1" id="KW-0175">Coiled coil</keyword>
<feature type="compositionally biased region" description="Low complexity" evidence="2">
    <location>
        <begin position="197"/>
        <end position="209"/>
    </location>
</feature>
<name>A0A9N8DZJ8_9STRA</name>
<evidence type="ECO:0000256" key="2">
    <source>
        <dbReference type="SAM" id="MobiDB-lite"/>
    </source>
</evidence>
<feature type="compositionally biased region" description="Basic residues" evidence="2">
    <location>
        <begin position="757"/>
        <end position="766"/>
    </location>
</feature>
<feature type="compositionally biased region" description="Low complexity" evidence="2">
    <location>
        <begin position="228"/>
        <end position="240"/>
    </location>
</feature>
<feature type="compositionally biased region" description="Acidic residues" evidence="2">
    <location>
        <begin position="895"/>
        <end position="906"/>
    </location>
</feature>
<feature type="region of interest" description="Disordered" evidence="2">
    <location>
        <begin position="865"/>
        <end position="931"/>
    </location>
</feature>
<feature type="region of interest" description="Disordered" evidence="2">
    <location>
        <begin position="181"/>
        <end position="245"/>
    </location>
</feature>
<feature type="compositionally biased region" description="Polar residues" evidence="2">
    <location>
        <begin position="420"/>
        <end position="429"/>
    </location>
</feature>
<proteinExistence type="predicted"/>
<feature type="compositionally biased region" description="Basic residues" evidence="2">
    <location>
        <begin position="872"/>
        <end position="885"/>
    </location>
</feature>
<feature type="compositionally biased region" description="Acidic residues" evidence="2">
    <location>
        <begin position="577"/>
        <end position="596"/>
    </location>
</feature>
<feature type="compositionally biased region" description="Basic and acidic residues" evidence="2">
    <location>
        <begin position="359"/>
        <end position="372"/>
    </location>
</feature>
<dbReference type="InterPro" id="IPR000048">
    <property type="entry name" value="IQ_motif_EF-hand-BS"/>
</dbReference>
<feature type="compositionally biased region" description="Basic residues" evidence="2">
    <location>
        <begin position="210"/>
        <end position="219"/>
    </location>
</feature>
<dbReference type="SMART" id="SM00015">
    <property type="entry name" value="IQ"/>
    <property type="match status" value="6"/>
</dbReference>
<feature type="region of interest" description="Disordered" evidence="2">
    <location>
        <begin position="1"/>
        <end position="138"/>
    </location>
</feature>
<feature type="compositionally biased region" description="Basic residues" evidence="2">
    <location>
        <begin position="292"/>
        <end position="302"/>
    </location>
</feature>
<feature type="compositionally biased region" description="Polar residues" evidence="2">
    <location>
        <begin position="400"/>
        <end position="413"/>
    </location>
</feature>
<organism evidence="3 4">
    <name type="scientific">Seminavis robusta</name>
    <dbReference type="NCBI Taxonomy" id="568900"/>
    <lineage>
        <taxon>Eukaryota</taxon>
        <taxon>Sar</taxon>
        <taxon>Stramenopiles</taxon>
        <taxon>Ochrophyta</taxon>
        <taxon>Bacillariophyta</taxon>
        <taxon>Bacillariophyceae</taxon>
        <taxon>Bacillariophycidae</taxon>
        <taxon>Naviculales</taxon>
        <taxon>Naviculaceae</taxon>
        <taxon>Seminavis</taxon>
    </lineage>
</organism>
<feature type="compositionally biased region" description="Polar residues" evidence="2">
    <location>
        <begin position="101"/>
        <end position="116"/>
    </location>
</feature>